<organism evidence="7 8">
    <name type="scientific">Brumimicrobium salinarum</name>
    <dbReference type="NCBI Taxonomy" id="2058658"/>
    <lineage>
        <taxon>Bacteria</taxon>
        <taxon>Pseudomonadati</taxon>
        <taxon>Bacteroidota</taxon>
        <taxon>Flavobacteriia</taxon>
        <taxon>Flavobacteriales</taxon>
        <taxon>Crocinitomicaceae</taxon>
        <taxon>Brumimicrobium</taxon>
    </lineage>
</organism>
<proteinExistence type="predicted"/>
<dbReference type="GO" id="GO:0006950">
    <property type="term" value="P:response to stress"/>
    <property type="evidence" value="ECO:0007669"/>
    <property type="project" value="TreeGrafter"/>
</dbReference>
<dbReference type="RefSeq" id="WP_101334637.1">
    <property type="nucleotide sequence ID" value="NZ_PJNI01000009.1"/>
</dbReference>
<keyword evidence="3" id="KW-0805">Transcription regulation</keyword>
<evidence type="ECO:0000256" key="5">
    <source>
        <dbReference type="ARBA" id="ARBA00023163"/>
    </source>
</evidence>
<dbReference type="PROSITE" id="PS50995">
    <property type="entry name" value="HTH_MARR_2"/>
    <property type="match status" value="1"/>
</dbReference>
<dbReference type="EMBL" id="PJNI01000009">
    <property type="protein sequence ID" value="PKR80467.1"/>
    <property type="molecule type" value="Genomic_DNA"/>
</dbReference>
<dbReference type="PANTHER" id="PTHR33164:SF5">
    <property type="entry name" value="ORGANIC HYDROPEROXIDE RESISTANCE TRANSCRIPTIONAL REGULATOR"/>
    <property type="match status" value="1"/>
</dbReference>
<dbReference type="InterPro" id="IPR039422">
    <property type="entry name" value="MarR/SlyA-like"/>
</dbReference>
<gene>
    <name evidence="7" type="ORF">CW751_08810</name>
</gene>
<dbReference type="InterPro" id="IPR055166">
    <property type="entry name" value="Transc_reg_Sar_Rot_HTH"/>
</dbReference>
<evidence type="ECO:0000313" key="7">
    <source>
        <dbReference type="EMBL" id="PKR80467.1"/>
    </source>
</evidence>
<dbReference type="PANTHER" id="PTHR33164">
    <property type="entry name" value="TRANSCRIPTIONAL REGULATOR, MARR FAMILY"/>
    <property type="match status" value="1"/>
</dbReference>
<dbReference type="GO" id="GO:0003700">
    <property type="term" value="F:DNA-binding transcription factor activity"/>
    <property type="evidence" value="ECO:0007669"/>
    <property type="project" value="InterPro"/>
</dbReference>
<protein>
    <submittedName>
        <fullName evidence="7">MarR family transcriptional regulator</fullName>
    </submittedName>
</protein>
<comment type="subcellular location">
    <subcellularLocation>
        <location evidence="1">Cytoplasm</location>
    </subcellularLocation>
</comment>
<evidence type="ECO:0000256" key="2">
    <source>
        <dbReference type="ARBA" id="ARBA00022490"/>
    </source>
</evidence>
<dbReference type="InterPro" id="IPR036388">
    <property type="entry name" value="WH-like_DNA-bd_sf"/>
</dbReference>
<evidence type="ECO:0000313" key="8">
    <source>
        <dbReference type="Proteomes" id="UP000236654"/>
    </source>
</evidence>
<dbReference type="FunFam" id="1.10.10.10:FF:000163">
    <property type="entry name" value="MarR family transcriptional regulator"/>
    <property type="match status" value="1"/>
</dbReference>
<dbReference type="PRINTS" id="PR00598">
    <property type="entry name" value="HTHMARR"/>
</dbReference>
<keyword evidence="8" id="KW-1185">Reference proteome</keyword>
<dbReference type="InterPro" id="IPR036390">
    <property type="entry name" value="WH_DNA-bd_sf"/>
</dbReference>
<feature type="domain" description="HTH marR-type" evidence="6">
    <location>
        <begin position="1"/>
        <end position="138"/>
    </location>
</feature>
<keyword evidence="5" id="KW-0804">Transcription</keyword>
<accession>A0A2I0R1L7</accession>
<comment type="caution">
    <text evidence="7">The sequence shown here is derived from an EMBL/GenBank/DDBJ whole genome shotgun (WGS) entry which is preliminary data.</text>
</comment>
<evidence type="ECO:0000259" key="6">
    <source>
        <dbReference type="PROSITE" id="PS50995"/>
    </source>
</evidence>
<dbReference type="GO" id="GO:0003677">
    <property type="term" value="F:DNA binding"/>
    <property type="evidence" value="ECO:0007669"/>
    <property type="project" value="UniProtKB-KW"/>
</dbReference>
<keyword evidence="2" id="KW-0963">Cytoplasm</keyword>
<reference evidence="7 8" key="1">
    <citation type="submission" date="2017-12" db="EMBL/GenBank/DDBJ databases">
        <title>The draft genome sequence of Brumimicrobium saltpan LHR20.</title>
        <authorList>
            <person name="Do Z.-J."/>
            <person name="Luo H.-R."/>
        </authorList>
    </citation>
    <scope>NUCLEOTIDE SEQUENCE [LARGE SCALE GENOMIC DNA]</scope>
    <source>
        <strain evidence="7 8">LHR20</strain>
    </source>
</reference>
<sequence>MSEELKLKNQVCFPVYNLAKEIISLYRPILKDLDLTYSQYIVMLVLWENEEQNVSEIGSLLNLDSGTLTPLLKRLELKGFIERKRKATDERVVSITLTEEGRNKKEKAECIPTQLVEALDISIEDLSELKRITEKITNQINKIK</sequence>
<name>A0A2I0R1L7_9FLAO</name>
<dbReference type="Pfam" id="PF22381">
    <property type="entry name" value="Staph_reg_Sar_Rot"/>
    <property type="match status" value="1"/>
</dbReference>
<dbReference type="SUPFAM" id="SSF46785">
    <property type="entry name" value="Winged helix' DNA-binding domain"/>
    <property type="match status" value="1"/>
</dbReference>
<evidence type="ECO:0000256" key="3">
    <source>
        <dbReference type="ARBA" id="ARBA00023015"/>
    </source>
</evidence>
<dbReference type="SMART" id="SM00347">
    <property type="entry name" value="HTH_MARR"/>
    <property type="match status" value="1"/>
</dbReference>
<dbReference type="Gene3D" id="1.10.10.10">
    <property type="entry name" value="Winged helix-like DNA-binding domain superfamily/Winged helix DNA-binding domain"/>
    <property type="match status" value="1"/>
</dbReference>
<dbReference type="OrthoDB" id="9806864at2"/>
<keyword evidence="4" id="KW-0238">DNA-binding</keyword>
<dbReference type="AlphaFoldDB" id="A0A2I0R1L7"/>
<dbReference type="InterPro" id="IPR000835">
    <property type="entry name" value="HTH_MarR-typ"/>
</dbReference>
<dbReference type="Proteomes" id="UP000236654">
    <property type="component" value="Unassembled WGS sequence"/>
</dbReference>
<evidence type="ECO:0000256" key="4">
    <source>
        <dbReference type="ARBA" id="ARBA00023125"/>
    </source>
</evidence>
<dbReference type="GO" id="GO:0005737">
    <property type="term" value="C:cytoplasm"/>
    <property type="evidence" value="ECO:0007669"/>
    <property type="project" value="UniProtKB-SubCell"/>
</dbReference>
<evidence type="ECO:0000256" key="1">
    <source>
        <dbReference type="ARBA" id="ARBA00004496"/>
    </source>
</evidence>